<proteinExistence type="predicted"/>
<organism evidence="1 2">
    <name type="scientific">Bacillus xiapuensis</name>
    <dbReference type="NCBI Taxonomy" id="2014075"/>
    <lineage>
        <taxon>Bacteria</taxon>
        <taxon>Bacillati</taxon>
        <taxon>Bacillota</taxon>
        <taxon>Bacilli</taxon>
        <taxon>Bacillales</taxon>
        <taxon>Bacillaceae</taxon>
        <taxon>Bacillus</taxon>
    </lineage>
</organism>
<dbReference type="EMBL" id="JARMQG010000220">
    <property type="protein sequence ID" value="MED3563793.1"/>
    <property type="molecule type" value="Genomic_DNA"/>
</dbReference>
<name>A0ABU6NEX3_9BACI</name>
<dbReference type="RefSeq" id="WP_327968866.1">
    <property type="nucleotide sequence ID" value="NZ_JARMQG010000220.1"/>
</dbReference>
<evidence type="ECO:0000313" key="2">
    <source>
        <dbReference type="Proteomes" id="UP001330749"/>
    </source>
</evidence>
<sequence>MQFLDVLSVVSDVTSLIKDFSSFLDSDSPVKLGIVIVGLVKPKKRR</sequence>
<accession>A0ABU6NEX3</accession>
<gene>
    <name evidence="1" type="ORF">P4447_15315</name>
</gene>
<keyword evidence="2" id="KW-1185">Reference proteome</keyword>
<comment type="caution">
    <text evidence="1">The sequence shown here is derived from an EMBL/GenBank/DDBJ whole genome shotgun (WGS) entry which is preliminary data.</text>
</comment>
<protein>
    <submittedName>
        <fullName evidence="1">Uncharacterized protein</fullName>
    </submittedName>
</protein>
<reference evidence="1 2" key="1">
    <citation type="submission" date="2023-03" db="EMBL/GenBank/DDBJ databases">
        <title>Bacillus Genome Sequencing.</title>
        <authorList>
            <person name="Dunlap C."/>
        </authorList>
    </citation>
    <scope>NUCLEOTIDE SEQUENCE [LARGE SCALE GENOMIC DNA]</scope>
    <source>
        <strain evidence="1 2">B-14544</strain>
    </source>
</reference>
<dbReference type="Proteomes" id="UP001330749">
    <property type="component" value="Unassembled WGS sequence"/>
</dbReference>
<evidence type="ECO:0000313" key="1">
    <source>
        <dbReference type="EMBL" id="MED3563793.1"/>
    </source>
</evidence>